<evidence type="ECO:0000256" key="6">
    <source>
        <dbReference type="ARBA" id="ARBA00022723"/>
    </source>
</evidence>
<dbReference type="Gene3D" id="2.70.98.20">
    <property type="entry name" value="Copper amine oxidase, catalytic domain"/>
    <property type="match status" value="1"/>
</dbReference>
<dbReference type="InterPro" id="IPR015802">
    <property type="entry name" value="Cu_amine_oxidase_N3"/>
</dbReference>
<accession>A0A9X2D8L9</accession>
<evidence type="ECO:0000256" key="10">
    <source>
        <dbReference type="ARBA" id="ARBA00023157"/>
    </source>
</evidence>
<dbReference type="RefSeq" id="WP_250827548.1">
    <property type="nucleotide sequence ID" value="NZ_JAMOIL010000013.1"/>
</dbReference>
<evidence type="ECO:0000256" key="9">
    <source>
        <dbReference type="ARBA" id="ARBA00023008"/>
    </source>
</evidence>
<dbReference type="GO" id="GO:0005507">
    <property type="term" value="F:copper ion binding"/>
    <property type="evidence" value="ECO:0007669"/>
    <property type="project" value="InterPro"/>
</dbReference>
<comment type="cofactor">
    <cofactor evidence="2">
        <name>Mn(2+)</name>
        <dbReference type="ChEBI" id="CHEBI:29035"/>
    </cofactor>
</comment>
<dbReference type="InterPro" id="IPR000269">
    <property type="entry name" value="Cu_amine_oxidase"/>
</dbReference>
<keyword evidence="11" id="KW-0464">Manganese</keyword>
<feature type="domain" description="Copper amine oxidase catalytic" evidence="16">
    <location>
        <begin position="234"/>
        <end position="638"/>
    </location>
</feature>
<evidence type="ECO:0000313" key="19">
    <source>
        <dbReference type="EMBL" id="MCM0621064.1"/>
    </source>
</evidence>
<dbReference type="Pfam" id="PF21994">
    <property type="entry name" value="AGAO-like_N2"/>
    <property type="match status" value="1"/>
</dbReference>
<feature type="active site" description="Proton acceptor" evidence="13">
    <location>
        <position position="314"/>
    </location>
</feature>
<dbReference type="SUPFAM" id="SSF54416">
    <property type="entry name" value="Amine oxidase N-terminal region"/>
    <property type="match status" value="2"/>
</dbReference>
<evidence type="ECO:0000256" key="12">
    <source>
        <dbReference type="ARBA" id="ARBA00048032"/>
    </source>
</evidence>
<comment type="similarity">
    <text evidence="4 15">Belongs to the copper/topaquinone oxidase family.</text>
</comment>
<evidence type="ECO:0000256" key="11">
    <source>
        <dbReference type="ARBA" id="ARBA00023211"/>
    </source>
</evidence>
<evidence type="ECO:0000256" key="15">
    <source>
        <dbReference type="RuleBase" id="RU000672"/>
    </source>
</evidence>
<evidence type="ECO:0000259" key="17">
    <source>
        <dbReference type="Pfam" id="PF02728"/>
    </source>
</evidence>
<reference evidence="19" key="1">
    <citation type="submission" date="2022-05" db="EMBL/GenBank/DDBJ databases">
        <authorList>
            <person name="Tuo L."/>
        </authorList>
    </citation>
    <scope>NUCLEOTIDE SEQUENCE</scope>
    <source>
        <strain evidence="19">BSK12Z-4</strain>
    </source>
</reference>
<keyword evidence="20" id="KW-1185">Reference proteome</keyword>
<evidence type="ECO:0000256" key="14">
    <source>
        <dbReference type="PIRSR" id="PIRSR600269-51"/>
    </source>
</evidence>
<dbReference type="Gene3D" id="3.10.450.40">
    <property type="match status" value="2"/>
</dbReference>
<dbReference type="InterPro" id="IPR016182">
    <property type="entry name" value="Cu_amine_oxidase_N-reg"/>
</dbReference>
<proteinExistence type="inferred from homology"/>
<comment type="PTM">
    <text evidence="14 15">Topaquinone (TPQ) is generated by copper-dependent autoxidation of a specific tyrosyl residue.</text>
</comment>
<keyword evidence="8 15" id="KW-0560">Oxidoreductase</keyword>
<comment type="cofactor">
    <cofactor evidence="3">
        <name>Zn(2+)</name>
        <dbReference type="ChEBI" id="CHEBI:29105"/>
    </cofactor>
</comment>
<dbReference type="GO" id="GO:0009308">
    <property type="term" value="P:amine metabolic process"/>
    <property type="evidence" value="ECO:0007669"/>
    <property type="project" value="UniProtKB-UniRule"/>
</dbReference>
<comment type="cofactor">
    <cofactor evidence="1">
        <name>Cu cation</name>
        <dbReference type="ChEBI" id="CHEBI:23378"/>
    </cofactor>
</comment>
<dbReference type="Proteomes" id="UP001139485">
    <property type="component" value="Unassembled WGS sequence"/>
</dbReference>
<protein>
    <recommendedName>
        <fullName evidence="15">Amine oxidase</fullName>
        <ecNumber evidence="15">1.4.3.-</ecNumber>
    </recommendedName>
</protein>
<comment type="caution">
    <text evidence="19">The sequence shown here is derived from an EMBL/GenBank/DDBJ whole genome shotgun (WGS) entry which is preliminary data.</text>
</comment>
<comment type="catalytic activity">
    <reaction evidence="12">
        <text>a primary methyl amine + O2 + H2O = an aldehyde + H2O2 + NH4(+)</text>
        <dbReference type="Rhea" id="RHEA:16153"/>
        <dbReference type="ChEBI" id="CHEBI:15377"/>
        <dbReference type="ChEBI" id="CHEBI:15379"/>
        <dbReference type="ChEBI" id="CHEBI:16240"/>
        <dbReference type="ChEBI" id="CHEBI:17478"/>
        <dbReference type="ChEBI" id="CHEBI:28938"/>
        <dbReference type="ChEBI" id="CHEBI:228804"/>
        <dbReference type="EC" id="1.4.3.21"/>
    </reaction>
</comment>
<comment type="subunit">
    <text evidence="5">Homodimer.</text>
</comment>
<dbReference type="PROSITE" id="PS01164">
    <property type="entry name" value="COPPER_AMINE_OXID_1"/>
    <property type="match status" value="1"/>
</dbReference>
<keyword evidence="6 15" id="KW-0479">Metal-binding</keyword>
<dbReference type="InterPro" id="IPR054157">
    <property type="entry name" value="AGAO-like_N2"/>
</dbReference>
<dbReference type="Pfam" id="PF01179">
    <property type="entry name" value="Cu_amine_oxid"/>
    <property type="match status" value="1"/>
</dbReference>
<evidence type="ECO:0000259" key="18">
    <source>
        <dbReference type="Pfam" id="PF21994"/>
    </source>
</evidence>
<dbReference type="PANTHER" id="PTHR10638:SF86">
    <property type="entry name" value="COPPER AMINE OXIDASE 1-RELATED"/>
    <property type="match status" value="1"/>
</dbReference>
<dbReference type="EC" id="1.4.3.-" evidence="15"/>
<dbReference type="InterPro" id="IPR015798">
    <property type="entry name" value="Cu_amine_oxidase_C"/>
</dbReference>
<evidence type="ECO:0000256" key="1">
    <source>
        <dbReference type="ARBA" id="ARBA00001935"/>
    </source>
</evidence>
<feature type="modified residue" description="2',4',5'-topaquinone" evidence="14">
    <location>
        <position position="398"/>
    </location>
</feature>
<dbReference type="InterPro" id="IPR049948">
    <property type="entry name" value="Cu_Am_ox_TPQ-bd"/>
</dbReference>
<feature type="domain" description="Copper amine oxidase N3-terminal" evidence="17">
    <location>
        <begin position="113"/>
        <end position="208"/>
    </location>
</feature>
<name>A0A9X2D8L9_9ACTN</name>
<evidence type="ECO:0000256" key="13">
    <source>
        <dbReference type="PIRSR" id="PIRSR600269-50"/>
    </source>
</evidence>
<dbReference type="GO" id="GO:0008131">
    <property type="term" value="F:primary methylamine oxidase activity"/>
    <property type="evidence" value="ECO:0007669"/>
    <property type="project" value="UniProtKB-EC"/>
</dbReference>
<keyword evidence="9 15" id="KW-0186">Copper</keyword>
<dbReference type="AlphaFoldDB" id="A0A9X2D8L9"/>
<dbReference type="Pfam" id="PF02728">
    <property type="entry name" value="Cu_amine_oxidN3"/>
    <property type="match status" value="1"/>
</dbReference>
<dbReference type="PROSITE" id="PS01165">
    <property type="entry name" value="COPPER_AMINE_OXID_2"/>
    <property type="match status" value="1"/>
</dbReference>
<keyword evidence="7 13" id="KW-0801">TPQ</keyword>
<dbReference type="InterPro" id="IPR049947">
    <property type="entry name" value="Cu_Am_Ox_Cu-bd"/>
</dbReference>
<evidence type="ECO:0000256" key="3">
    <source>
        <dbReference type="ARBA" id="ARBA00001947"/>
    </source>
</evidence>
<evidence type="ECO:0000313" key="20">
    <source>
        <dbReference type="Proteomes" id="UP001139485"/>
    </source>
</evidence>
<sequence length="652" mass="71600">MTATAHSSTASTTAPSTEHPLSMLSAAEIAATKAIVEAAGLLGEQVRFGYIGLEEAPKAEVLAWQPGQPFARRATAVLVDRATGGVTTATVDVTAGVVVSTRVVDTAAEGHGPILDEEFEDIEAILLTSDAWLAALGKRGIDPMMVRAVPLSPGNFGYEDEVGRRMCRVLAFLQLDDADLPWGHPIDGVCAYVDLTAGEVFHVDDNKVMDVPMERAQWDAEPHASPTRTDLKPIEITQPEGPSFTVTDNLVEWANWQFRFTFDAREGLVLHQIGWKDASAPGGVRPIINRASIPEMVVPYGDPQPSRYWINYFDQGEYVFGRYTNALELGCDCLGDITYVDAEISDEQGNPRTMRNAICMHEEDYGVLWKHTDLFNGMAETRRNRRMVISFFVTIGNYDYGFYWYLYLDGTIELEAKATGIVFTSAFTGPDGFATEMAPGLGAPFHQHLFSARLDMAVDGHVNAVDEVDAVRVPVGPENPHGNAFRQQHTRLRTEQDAIRDADNLKSRTWLITNPEKNNRLGQPVGYALHPEGQPALLADPSSVIAQRGAFATHHLWVSAHEDGQRWPAGEMVNQSTGKDGLDSFVAGDRDVDGADLVVWHTFGLTHFPRPEDWPVMPVDMTGFKLKPVGFFDRNPALDVPSGTTPHCQGRG</sequence>
<evidence type="ECO:0000256" key="5">
    <source>
        <dbReference type="ARBA" id="ARBA00011738"/>
    </source>
</evidence>
<evidence type="ECO:0000256" key="2">
    <source>
        <dbReference type="ARBA" id="ARBA00001936"/>
    </source>
</evidence>
<evidence type="ECO:0000256" key="8">
    <source>
        <dbReference type="ARBA" id="ARBA00023002"/>
    </source>
</evidence>
<dbReference type="FunFam" id="2.70.98.20:FF:000001">
    <property type="entry name" value="Amine oxidase"/>
    <property type="match status" value="1"/>
</dbReference>
<feature type="domain" description="AGAO-like N2" evidence="18">
    <location>
        <begin position="26"/>
        <end position="101"/>
    </location>
</feature>
<dbReference type="EMBL" id="JAMOIL010000013">
    <property type="protein sequence ID" value="MCM0621064.1"/>
    <property type="molecule type" value="Genomic_DNA"/>
</dbReference>
<evidence type="ECO:0000256" key="7">
    <source>
        <dbReference type="ARBA" id="ARBA00022772"/>
    </source>
</evidence>
<organism evidence="19 20">
    <name type="scientific">Nocardioides bruguierae</name>
    <dbReference type="NCBI Taxonomy" id="2945102"/>
    <lineage>
        <taxon>Bacteria</taxon>
        <taxon>Bacillati</taxon>
        <taxon>Actinomycetota</taxon>
        <taxon>Actinomycetes</taxon>
        <taxon>Propionibacteriales</taxon>
        <taxon>Nocardioidaceae</taxon>
        <taxon>Nocardioides</taxon>
    </lineage>
</organism>
<dbReference type="NCBIfam" id="NF008559">
    <property type="entry name" value="PRK11504.1"/>
    <property type="match status" value="1"/>
</dbReference>
<dbReference type="PANTHER" id="PTHR10638">
    <property type="entry name" value="COPPER AMINE OXIDASE"/>
    <property type="match status" value="1"/>
</dbReference>
<comment type="cofactor">
    <cofactor evidence="15">
        <name>Cu cation</name>
        <dbReference type="ChEBI" id="CHEBI:23378"/>
    </cofactor>
    <text evidence="15">Contains 1 topaquinone per subunit.</text>
</comment>
<dbReference type="SUPFAM" id="SSF49998">
    <property type="entry name" value="Amine oxidase catalytic domain"/>
    <property type="match status" value="1"/>
</dbReference>
<dbReference type="InterPro" id="IPR036460">
    <property type="entry name" value="Cu_amine_oxidase_C_sf"/>
</dbReference>
<dbReference type="GO" id="GO:0048038">
    <property type="term" value="F:quinone binding"/>
    <property type="evidence" value="ECO:0007669"/>
    <property type="project" value="InterPro"/>
</dbReference>
<evidence type="ECO:0000259" key="16">
    <source>
        <dbReference type="Pfam" id="PF01179"/>
    </source>
</evidence>
<evidence type="ECO:0000256" key="4">
    <source>
        <dbReference type="ARBA" id="ARBA00007983"/>
    </source>
</evidence>
<keyword evidence="10" id="KW-1015">Disulfide bond</keyword>
<feature type="active site" description="Schiff-base intermediate with substrate; via topaquinone" evidence="13">
    <location>
        <position position="398"/>
    </location>
</feature>
<gene>
    <name evidence="19" type="ORF">M8330_12260</name>
</gene>